<feature type="compositionally biased region" description="Basic and acidic residues" evidence="3">
    <location>
        <begin position="304"/>
        <end position="313"/>
    </location>
</feature>
<dbReference type="InterPro" id="IPR001878">
    <property type="entry name" value="Znf_CCHC"/>
</dbReference>
<dbReference type="GO" id="GO:0019899">
    <property type="term" value="F:enzyme binding"/>
    <property type="evidence" value="ECO:0007669"/>
    <property type="project" value="UniProtKB-ARBA"/>
</dbReference>
<feature type="coiled-coil region" evidence="2">
    <location>
        <begin position="575"/>
        <end position="612"/>
    </location>
</feature>
<keyword evidence="1" id="KW-0862">Zinc</keyword>
<feature type="region of interest" description="Disordered" evidence="3">
    <location>
        <begin position="278"/>
        <end position="322"/>
    </location>
</feature>
<organism evidence="5 6">
    <name type="scientific">Caenorhabditis japonica</name>
    <dbReference type="NCBI Taxonomy" id="281687"/>
    <lineage>
        <taxon>Eukaryota</taxon>
        <taxon>Metazoa</taxon>
        <taxon>Ecdysozoa</taxon>
        <taxon>Nematoda</taxon>
        <taxon>Chromadorea</taxon>
        <taxon>Rhabditida</taxon>
        <taxon>Rhabditina</taxon>
        <taxon>Rhabditomorpha</taxon>
        <taxon>Rhabditoidea</taxon>
        <taxon>Rhabditidae</taxon>
        <taxon>Peloderinae</taxon>
        <taxon>Caenorhabditis</taxon>
    </lineage>
</organism>
<dbReference type="AlphaFoldDB" id="A0A8R1EVN6"/>
<reference evidence="6" key="1">
    <citation type="submission" date="2010-08" db="EMBL/GenBank/DDBJ databases">
        <authorList>
            <consortium name="Caenorhabditis japonica Sequencing Consortium"/>
            <person name="Wilson R.K."/>
        </authorList>
    </citation>
    <scope>NUCLEOTIDE SEQUENCE [LARGE SCALE GENOMIC DNA]</scope>
    <source>
        <strain evidence="6">DF5081</strain>
    </source>
</reference>
<dbReference type="InterPro" id="IPR036875">
    <property type="entry name" value="Znf_CCHC_sf"/>
</dbReference>
<dbReference type="Pfam" id="PF00098">
    <property type="entry name" value="zf-CCHC"/>
    <property type="match status" value="1"/>
</dbReference>
<evidence type="ECO:0000259" key="4">
    <source>
        <dbReference type="PROSITE" id="PS50158"/>
    </source>
</evidence>
<accession>A0A8R1EVN6</accession>
<feature type="region of interest" description="Disordered" evidence="3">
    <location>
        <begin position="480"/>
        <end position="500"/>
    </location>
</feature>
<feature type="compositionally biased region" description="Basic and acidic residues" evidence="3">
    <location>
        <begin position="278"/>
        <end position="297"/>
    </location>
</feature>
<evidence type="ECO:0000256" key="1">
    <source>
        <dbReference type="PROSITE-ProRule" id="PRU00047"/>
    </source>
</evidence>
<feature type="compositionally biased region" description="Basic and acidic residues" evidence="3">
    <location>
        <begin position="60"/>
        <end position="77"/>
    </location>
</feature>
<evidence type="ECO:0000313" key="6">
    <source>
        <dbReference type="Proteomes" id="UP000005237"/>
    </source>
</evidence>
<dbReference type="SUPFAM" id="SSF57756">
    <property type="entry name" value="Retrovirus zinc finger-like domains"/>
    <property type="match status" value="1"/>
</dbReference>
<dbReference type="GO" id="GO:0008270">
    <property type="term" value="F:zinc ion binding"/>
    <property type="evidence" value="ECO:0007669"/>
    <property type="project" value="UniProtKB-KW"/>
</dbReference>
<keyword evidence="1" id="KW-0479">Metal-binding</keyword>
<dbReference type="GO" id="GO:0005737">
    <property type="term" value="C:cytoplasm"/>
    <property type="evidence" value="ECO:0007669"/>
    <property type="project" value="UniProtKB-ARBA"/>
</dbReference>
<name>A0A8R1EVN6_CAEJA</name>
<feature type="domain" description="CCHC-type" evidence="4">
    <location>
        <begin position="331"/>
        <end position="347"/>
    </location>
</feature>
<feature type="compositionally biased region" description="Basic and acidic residues" evidence="3">
    <location>
        <begin position="15"/>
        <end position="51"/>
    </location>
</feature>
<keyword evidence="2" id="KW-0175">Coiled coil</keyword>
<reference evidence="5" key="2">
    <citation type="submission" date="2022-06" db="UniProtKB">
        <authorList>
            <consortium name="EnsemblMetazoa"/>
        </authorList>
    </citation>
    <scope>IDENTIFICATION</scope>
    <source>
        <strain evidence="5">DF5081</strain>
    </source>
</reference>
<dbReference type="EnsemblMetazoa" id="CJA43139b.1">
    <property type="protein sequence ID" value="CJA43139b.1"/>
    <property type="gene ID" value="WBGene00218987"/>
</dbReference>
<evidence type="ECO:0000256" key="2">
    <source>
        <dbReference type="SAM" id="Coils"/>
    </source>
</evidence>
<dbReference type="GO" id="GO:0003676">
    <property type="term" value="F:nucleic acid binding"/>
    <property type="evidence" value="ECO:0007669"/>
    <property type="project" value="InterPro"/>
</dbReference>
<feature type="compositionally biased region" description="Polar residues" evidence="3">
    <location>
        <begin position="78"/>
        <end position="90"/>
    </location>
</feature>
<feature type="compositionally biased region" description="Basic and acidic residues" evidence="3">
    <location>
        <begin position="486"/>
        <end position="498"/>
    </location>
</feature>
<sequence>MLVYIPSSIGRRFWSRRDQTRSGQEPRPEKKKCSGASKWDKNSAKWDEKVAKWPNGAWLERGDRKTRCSEQDGETKSGSRSSTSQKTTAETIKEVVESMNKMMRVAALPEPKMFDGSGSFGEFKRTFLMKFREVVKDDEDLVAILEENFLVGTSKSLFRSLENRRKRPITVLFEEIEEKLKRRQGDSQTHALAVFEELSRGAGQKMWEYLVEVEKWSRKGYPQADRTTISQMRVTKLMKAAKEDRNLHNLLIMKRRETPVDEQYDTLKDIVLQQETERKKERSYRAEATDGNSRTESRWNGSETWEKRAKEEQLSDGEASQKNVDQKGRIKCYNCGGVGHIVKQCTSKLVANVVREGQLKGTRSAIVKMWENCEILGQKRKVTIDSGAVVSVISSRAWEKLKSCCVDWKERCEVLAKPHFKLVNASRLTMPVQEQVTLSFKIEKRLGRDGSGPSRWRAVERKRGGAVGVTNGGPVGRFRRRSCGKRKNEEREERGEERVGDDEENRFVEKSGLMEEEMLRQLEMHTRCNERVKGVILKPLRKFGDELRGRWYEMGGETWVKSIMNVMRALEVDSATELERAVVDAQKEGDSAREAEQECEKLKEEIGILQGQWEAEKKTLIEEAVAAK</sequence>
<dbReference type="SMART" id="SM00343">
    <property type="entry name" value="ZnF_C2HC"/>
    <property type="match status" value="1"/>
</dbReference>
<proteinExistence type="predicted"/>
<keyword evidence="6" id="KW-1185">Reference proteome</keyword>
<feature type="region of interest" description="Disordered" evidence="3">
    <location>
        <begin position="14"/>
        <end position="90"/>
    </location>
</feature>
<evidence type="ECO:0000256" key="3">
    <source>
        <dbReference type="SAM" id="MobiDB-lite"/>
    </source>
</evidence>
<keyword evidence="1" id="KW-0863">Zinc-finger</keyword>
<dbReference type="Gene3D" id="4.10.60.10">
    <property type="entry name" value="Zinc finger, CCHC-type"/>
    <property type="match status" value="1"/>
</dbReference>
<evidence type="ECO:0000313" key="5">
    <source>
        <dbReference type="EnsemblMetazoa" id="CJA43139b.1"/>
    </source>
</evidence>
<dbReference type="PROSITE" id="PS50158">
    <property type="entry name" value="ZF_CCHC"/>
    <property type="match status" value="1"/>
</dbReference>
<dbReference type="Proteomes" id="UP000005237">
    <property type="component" value="Unassembled WGS sequence"/>
</dbReference>
<protein>
    <submittedName>
        <fullName evidence="5">CCHC-type domain-containing protein</fullName>
    </submittedName>
</protein>